<dbReference type="Gene3D" id="3.30.1180.10">
    <property type="match status" value="1"/>
</dbReference>
<dbReference type="PANTHER" id="PTHR33434:SF2">
    <property type="entry name" value="FATTY ACID-BINDING PROTEIN TM_1468"/>
    <property type="match status" value="1"/>
</dbReference>
<reference evidence="2 3" key="1">
    <citation type="submission" date="2018-06" db="EMBL/GenBank/DDBJ databases">
        <title>Genomic Encyclopedia of Type Strains, Phase IV (KMG-IV): sequencing the most valuable type-strain genomes for metagenomic binning, comparative biology and taxonomic classification.</title>
        <authorList>
            <person name="Goeker M."/>
        </authorList>
    </citation>
    <scope>NUCLEOTIDE SEQUENCE [LARGE SCALE GENOMIC DNA]</scope>
    <source>
        <strain evidence="2 3">DSM 45521</strain>
    </source>
</reference>
<dbReference type="InterPro" id="IPR050270">
    <property type="entry name" value="DegV_domain_contain"/>
</dbReference>
<name>A0A318RK08_WILLI</name>
<evidence type="ECO:0000313" key="2">
    <source>
        <dbReference type="EMBL" id="PYE15525.1"/>
    </source>
</evidence>
<organism evidence="2 3">
    <name type="scientific">Williamsia limnetica</name>
    <dbReference type="NCBI Taxonomy" id="882452"/>
    <lineage>
        <taxon>Bacteria</taxon>
        <taxon>Bacillati</taxon>
        <taxon>Actinomycetota</taxon>
        <taxon>Actinomycetes</taxon>
        <taxon>Mycobacteriales</taxon>
        <taxon>Nocardiaceae</taxon>
        <taxon>Williamsia</taxon>
    </lineage>
</organism>
<dbReference type="NCBIfam" id="TIGR00762">
    <property type="entry name" value="DegV"/>
    <property type="match status" value="1"/>
</dbReference>
<keyword evidence="1" id="KW-0446">Lipid-binding</keyword>
<dbReference type="SUPFAM" id="SSF82549">
    <property type="entry name" value="DAK1/DegV-like"/>
    <property type="match status" value="1"/>
</dbReference>
<evidence type="ECO:0000313" key="3">
    <source>
        <dbReference type="Proteomes" id="UP000247591"/>
    </source>
</evidence>
<protein>
    <submittedName>
        <fullName evidence="2">DegV family protein with EDD domain</fullName>
    </submittedName>
</protein>
<dbReference type="Pfam" id="PF02645">
    <property type="entry name" value="DegV"/>
    <property type="match status" value="1"/>
</dbReference>
<comment type="caution">
    <text evidence="2">The sequence shown here is derived from an EMBL/GenBank/DDBJ whole genome shotgun (WGS) entry which is preliminary data.</text>
</comment>
<dbReference type="AlphaFoldDB" id="A0A318RK08"/>
<dbReference type="GO" id="GO:0008289">
    <property type="term" value="F:lipid binding"/>
    <property type="evidence" value="ECO:0007669"/>
    <property type="project" value="UniProtKB-KW"/>
</dbReference>
<dbReference type="Gene3D" id="3.40.50.10170">
    <property type="match status" value="1"/>
</dbReference>
<dbReference type="Proteomes" id="UP000247591">
    <property type="component" value="Unassembled WGS sequence"/>
</dbReference>
<proteinExistence type="predicted"/>
<dbReference type="PROSITE" id="PS51482">
    <property type="entry name" value="DEGV"/>
    <property type="match status" value="1"/>
</dbReference>
<accession>A0A318RK08</accession>
<dbReference type="InterPro" id="IPR043168">
    <property type="entry name" value="DegV_C"/>
</dbReference>
<gene>
    <name evidence="2" type="ORF">DFR67_110189</name>
</gene>
<dbReference type="EMBL" id="QJSP01000010">
    <property type="protein sequence ID" value="PYE15525.1"/>
    <property type="molecule type" value="Genomic_DNA"/>
</dbReference>
<keyword evidence="3" id="KW-1185">Reference proteome</keyword>
<evidence type="ECO:0000256" key="1">
    <source>
        <dbReference type="ARBA" id="ARBA00023121"/>
    </source>
</evidence>
<dbReference type="InterPro" id="IPR003797">
    <property type="entry name" value="DegV"/>
</dbReference>
<dbReference type="OrthoDB" id="9760324at2"/>
<dbReference type="PANTHER" id="PTHR33434">
    <property type="entry name" value="DEGV DOMAIN-CONTAINING PROTEIN DR_1986-RELATED"/>
    <property type="match status" value="1"/>
</dbReference>
<dbReference type="RefSeq" id="WP_110470850.1">
    <property type="nucleotide sequence ID" value="NZ_QJSP01000010.1"/>
</dbReference>
<sequence length="284" mass="30330">MTVVIVTDSSARLPAAIRERYRIEQVPMHVLTADRDLLEDVDDIGPEIFNDPQTTTSGVTPADLEVAYEKAIEASDGDGVVAVHLSRRFSGTWGSARLAAEKFQGRIRVVDSRTVGLGVGFAAIAAAQTAESGADMDRVYESAIRVGSTTECLLCVQQLENLRSSGRIGATTRLFASALAIKPILRVVDGSLVLKEKQRTMSKAIAKMIETAVDVAQRRPVTLGVQHCEAPELAAEITEALRSKLTIESLVESDLGPVLSRHVGSGAVGIALTTSLDPIDLTPR</sequence>